<comment type="caution">
    <text evidence="4">The sequence shown here is derived from an EMBL/GenBank/DDBJ whole genome shotgun (WGS) entry which is preliminary data.</text>
</comment>
<dbReference type="AlphaFoldDB" id="A0A4Q1KXN8"/>
<evidence type="ECO:0000256" key="2">
    <source>
        <dbReference type="SAM" id="SignalP"/>
    </source>
</evidence>
<dbReference type="Pfam" id="PF18962">
    <property type="entry name" value="Por_Secre_tail"/>
    <property type="match status" value="1"/>
</dbReference>
<dbReference type="PROSITE" id="PS00626">
    <property type="entry name" value="RCC1_2"/>
    <property type="match status" value="1"/>
</dbReference>
<dbReference type="PANTHER" id="PTHR45982:SF1">
    <property type="entry name" value="REGULATOR OF CHROMOSOME CONDENSATION"/>
    <property type="match status" value="1"/>
</dbReference>
<dbReference type="InterPro" id="IPR000408">
    <property type="entry name" value="Reg_chr_condens"/>
</dbReference>
<sequence>MKLKDFYIIMLFLFVFASQSYAQCFTKISTGTQGHVVAMKSDNTFWTWGSNNGWQMGNEFNIPEYFPIQLSTLNDWIFALAGEENNTFVIRSDNKLFGIGANQFGQLGISSSVVGLSSLTQIGSSNWKHISSSAHSYGIQTNGTLWGWGQNDGSQMGGGASCCSNVLSPVQIGTDSDWRQVEASQTRSGLALKENGTLWGWGTNNGRLITTPSVQVVPFPIQIGTDTDWEIISVGSSQCLALKTNGTLWSWGANSYGQNGTGSNSNIPQQVGSDTWQYVSAGLLSSYGIKSDGTLWAWGRNNQGQLGDGSNIEEREFPVQIGTDTNWVAVAGGAFHAVALKSDGSLWAWGNNQFGQYGNGTTATSPTPLYIPVEGCTLSVSDFQQVPVVMAPNPAIDKTTLHFKNSLEKITLTVYDLSGKIMISQEIDGLNEYHLNTSDYPVGMYLVEVKENGKLVGNYKLVKE</sequence>
<accession>A0A4Q1KXN8</accession>
<dbReference type="InterPro" id="IPR026444">
    <property type="entry name" value="Secre_tail"/>
</dbReference>
<evidence type="ECO:0000313" key="5">
    <source>
        <dbReference type="Proteomes" id="UP000289734"/>
    </source>
</evidence>
<dbReference type="Proteomes" id="UP000289734">
    <property type="component" value="Unassembled WGS sequence"/>
</dbReference>
<reference evidence="5" key="1">
    <citation type="submission" date="2019-01" db="EMBL/GenBank/DDBJ databases">
        <title>Cytophagaceae bacterium strain CAR-16.</title>
        <authorList>
            <person name="Chen W.-M."/>
        </authorList>
    </citation>
    <scope>NUCLEOTIDE SEQUENCE [LARGE SCALE GENOMIC DNA]</scope>
    <source>
        <strain evidence="5">ICH-30</strain>
    </source>
</reference>
<dbReference type="PRINTS" id="PR00633">
    <property type="entry name" value="RCCNDNSATION"/>
</dbReference>
<dbReference type="PROSITE" id="PS50012">
    <property type="entry name" value="RCC1_3"/>
    <property type="match status" value="3"/>
</dbReference>
<evidence type="ECO:0000256" key="1">
    <source>
        <dbReference type="ARBA" id="ARBA00022729"/>
    </source>
</evidence>
<gene>
    <name evidence="4" type="ORF">EQG68_04325</name>
</gene>
<dbReference type="RefSeq" id="WP_129463552.1">
    <property type="nucleotide sequence ID" value="NZ_SBKQ01000003.1"/>
</dbReference>
<dbReference type="SUPFAM" id="SSF50985">
    <property type="entry name" value="RCC1/BLIP-II"/>
    <property type="match status" value="2"/>
</dbReference>
<dbReference type="Gene3D" id="2.130.10.30">
    <property type="entry name" value="Regulator of chromosome condensation 1/beta-lactamase-inhibitor protein II"/>
    <property type="match status" value="2"/>
</dbReference>
<keyword evidence="5" id="KW-1185">Reference proteome</keyword>
<name>A0A4Q1KXN8_9FLAO</name>
<feature type="domain" description="Secretion system C-terminal sorting" evidence="3">
    <location>
        <begin position="392"/>
        <end position="454"/>
    </location>
</feature>
<dbReference type="GO" id="GO:0005737">
    <property type="term" value="C:cytoplasm"/>
    <property type="evidence" value="ECO:0007669"/>
    <property type="project" value="TreeGrafter"/>
</dbReference>
<dbReference type="InterPro" id="IPR051553">
    <property type="entry name" value="Ran_GTPase-activating"/>
</dbReference>
<organism evidence="4 5">
    <name type="scientific">Flavobacterium piscinae</name>
    <dbReference type="NCBI Taxonomy" id="2506424"/>
    <lineage>
        <taxon>Bacteria</taxon>
        <taxon>Pseudomonadati</taxon>
        <taxon>Bacteroidota</taxon>
        <taxon>Flavobacteriia</taxon>
        <taxon>Flavobacteriales</taxon>
        <taxon>Flavobacteriaceae</taxon>
        <taxon>Flavobacterium</taxon>
    </lineage>
</organism>
<keyword evidence="1 2" id="KW-0732">Signal</keyword>
<protein>
    <submittedName>
        <fullName evidence="4">T9SS type A sorting domain-containing protein</fullName>
    </submittedName>
</protein>
<dbReference type="InterPro" id="IPR009091">
    <property type="entry name" value="RCC1/BLIP-II"/>
</dbReference>
<dbReference type="GO" id="GO:0005085">
    <property type="term" value="F:guanyl-nucleotide exchange factor activity"/>
    <property type="evidence" value="ECO:0007669"/>
    <property type="project" value="TreeGrafter"/>
</dbReference>
<evidence type="ECO:0000259" key="3">
    <source>
        <dbReference type="Pfam" id="PF18962"/>
    </source>
</evidence>
<dbReference type="PANTHER" id="PTHR45982">
    <property type="entry name" value="REGULATOR OF CHROMOSOME CONDENSATION"/>
    <property type="match status" value="1"/>
</dbReference>
<dbReference type="Pfam" id="PF13540">
    <property type="entry name" value="RCC1_2"/>
    <property type="match status" value="1"/>
</dbReference>
<dbReference type="NCBIfam" id="TIGR04183">
    <property type="entry name" value="Por_Secre_tail"/>
    <property type="match status" value="1"/>
</dbReference>
<dbReference type="Pfam" id="PF00415">
    <property type="entry name" value="RCC1"/>
    <property type="match status" value="2"/>
</dbReference>
<feature type="chain" id="PRO_5020381946" evidence="2">
    <location>
        <begin position="23"/>
        <end position="464"/>
    </location>
</feature>
<proteinExistence type="predicted"/>
<dbReference type="OrthoDB" id="1081439at2"/>
<dbReference type="EMBL" id="SBKQ01000003">
    <property type="protein sequence ID" value="RXR34269.1"/>
    <property type="molecule type" value="Genomic_DNA"/>
</dbReference>
<evidence type="ECO:0000313" key="4">
    <source>
        <dbReference type="EMBL" id="RXR34269.1"/>
    </source>
</evidence>
<feature type="signal peptide" evidence="2">
    <location>
        <begin position="1"/>
        <end position="22"/>
    </location>
</feature>